<gene>
    <name evidence="2" type="ORF">SLS60_009775</name>
</gene>
<evidence type="ECO:0000313" key="3">
    <source>
        <dbReference type="Proteomes" id="UP001521785"/>
    </source>
</evidence>
<dbReference type="Proteomes" id="UP001521785">
    <property type="component" value="Unassembled WGS sequence"/>
</dbReference>
<evidence type="ECO:0000313" key="2">
    <source>
        <dbReference type="EMBL" id="KAL1595088.1"/>
    </source>
</evidence>
<feature type="domain" description="F-box" evidence="1">
    <location>
        <begin position="15"/>
        <end position="66"/>
    </location>
</feature>
<name>A0ABR3QSF6_9PLEO</name>
<dbReference type="EMBL" id="JAKJXO020000016">
    <property type="protein sequence ID" value="KAL1595088.1"/>
    <property type="molecule type" value="Genomic_DNA"/>
</dbReference>
<comment type="caution">
    <text evidence="2">The sequence shown here is derived from an EMBL/GenBank/DDBJ whole genome shotgun (WGS) entry which is preliminary data.</text>
</comment>
<dbReference type="PROSITE" id="PS50181">
    <property type="entry name" value="FBOX"/>
    <property type="match status" value="1"/>
</dbReference>
<keyword evidence="3" id="KW-1185">Reference proteome</keyword>
<dbReference type="InterPro" id="IPR001810">
    <property type="entry name" value="F-box_dom"/>
</dbReference>
<accession>A0ABR3QSF6</accession>
<dbReference type="Pfam" id="PF00646">
    <property type="entry name" value="F-box"/>
    <property type="match status" value="1"/>
</dbReference>
<protein>
    <recommendedName>
        <fullName evidence="1">F-box domain-containing protein</fullName>
    </recommendedName>
</protein>
<evidence type="ECO:0000259" key="1">
    <source>
        <dbReference type="PROSITE" id="PS50181"/>
    </source>
</evidence>
<proteinExistence type="predicted"/>
<sequence length="207" mass="23860">MDSTSIRHSWSDSKAVTPPRLPTELWLQIFEQIDDVEFLWCTLRLVSKEYKAFVDRVFVTKYLLTISFSLSLPRLDPDTGRARYARPVPGAEITLHCRHPDAESSRVTLATPKAVPSGDTIEELTASGALSKQRLDEAQAWMWFGKQRTRGANVATINKDIRWNETEKAWTWSVDWEAFVNRYFGAKKASRRTLVVTTRARRQRTRT</sequence>
<reference evidence="2 3" key="1">
    <citation type="submission" date="2024-02" db="EMBL/GenBank/DDBJ databases">
        <title>De novo assembly and annotation of 12 fungi associated with fruit tree decline syndrome in Ontario, Canada.</title>
        <authorList>
            <person name="Sulman M."/>
            <person name="Ellouze W."/>
            <person name="Ilyukhin E."/>
        </authorList>
    </citation>
    <scope>NUCLEOTIDE SEQUENCE [LARGE SCALE GENOMIC DNA]</scope>
    <source>
        <strain evidence="2 3">M42-189</strain>
    </source>
</reference>
<organism evidence="2 3">
    <name type="scientific">Paraconiothyrium brasiliense</name>
    <dbReference type="NCBI Taxonomy" id="300254"/>
    <lineage>
        <taxon>Eukaryota</taxon>
        <taxon>Fungi</taxon>
        <taxon>Dikarya</taxon>
        <taxon>Ascomycota</taxon>
        <taxon>Pezizomycotina</taxon>
        <taxon>Dothideomycetes</taxon>
        <taxon>Pleosporomycetidae</taxon>
        <taxon>Pleosporales</taxon>
        <taxon>Massarineae</taxon>
        <taxon>Didymosphaeriaceae</taxon>
        <taxon>Paraconiothyrium</taxon>
    </lineage>
</organism>